<feature type="domain" description="3-hydroxyisobutyrate dehydrogenase-like NAD-binding" evidence="5">
    <location>
        <begin position="169"/>
        <end position="289"/>
    </location>
</feature>
<dbReference type="OrthoDB" id="9777604at2"/>
<dbReference type="SUPFAM" id="SSF51735">
    <property type="entry name" value="NAD(P)-binding Rossmann-fold domains"/>
    <property type="match status" value="1"/>
</dbReference>
<protein>
    <submittedName>
        <fullName evidence="6">3-hydroxyisobutyrate dehydrogenase or related beta-hydroxyacid dehydrogenase</fullName>
    </submittedName>
</protein>
<accession>A0A0K6I3S8</accession>
<dbReference type="Pfam" id="PF14833">
    <property type="entry name" value="NAD_binding_11"/>
    <property type="match status" value="1"/>
</dbReference>
<dbReference type="GO" id="GO:0051287">
    <property type="term" value="F:NAD binding"/>
    <property type="evidence" value="ECO:0007669"/>
    <property type="project" value="InterPro"/>
</dbReference>
<proteinExistence type="predicted"/>
<feature type="active site" evidence="3">
    <location>
        <position position="175"/>
    </location>
</feature>
<dbReference type="InterPro" id="IPR006115">
    <property type="entry name" value="6PGDH_NADP-bd"/>
</dbReference>
<evidence type="ECO:0000259" key="4">
    <source>
        <dbReference type="Pfam" id="PF03446"/>
    </source>
</evidence>
<dbReference type="AlphaFoldDB" id="A0A0K6I3S8"/>
<dbReference type="InterPro" id="IPR029154">
    <property type="entry name" value="HIBADH-like_NADP-bd"/>
</dbReference>
<dbReference type="Gene3D" id="1.10.1040.10">
    <property type="entry name" value="N-(1-d-carboxylethyl)-l-norvaline Dehydrogenase, domain 2"/>
    <property type="match status" value="1"/>
</dbReference>
<dbReference type="InterPro" id="IPR015815">
    <property type="entry name" value="HIBADH-related"/>
</dbReference>
<organism evidence="6 7">
    <name type="scientific">Thiomonas bhubaneswarensis</name>
    <dbReference type="NCBI Taxonomy" id="339866"/>
    <lineage>
        <taxon>Bacteria</taxon>
        <taxon>Pseudomonadati</taxon>
        <taxon>Pseudomonadota</taxon>
        <taxon>Betaproteobacteria</taxon>
        <taxon>Burkholderiales</taxon>
        <taxon>Thiomonas</taxon>
    </lineage>
</organism>
<dbReference type="RefSeq" id="WP_055450761.1">
    <property type="nucleotide sequence ID" value="NZ_CYHF01000006.1"/>
</dbReference>
<dbReference type="Proteomes" id="UP000183649">
    <property type="component" value="Unassembled WGS sequence"/>
</dbReference>
<feature type="domain" description="6-phosphogluconate dehydrogenase NADP-binding" evidence="4">
    <location>
        <begin position="8"/>
        <end position="166"/>
    </location>
</feature>
<dbReference type="PIRSF" id="PIRSF000103">
    <property type="entry name" value="HIBADH"/>
    <property type="match status" value="1"/>
</dbReference>
<dbReference type="InterPro" id="IPR013328">
    <property type="entry name" value="6PGD_dom2"/>
</dbReference>
<dbReference type="Gene3D" id="3.40.50.720">
    <property type="entry name" value="NAD(P)-binding Rossmann-like Domain"/>
    <property type="match status" value="1"/>
</dbReference>
<evidence type="ECO:0000313" key="6">
    <source>
        <dbReference type="EMBL" id="CUA97790.1"/>
    </source>
</evidence>
<keyword evidence="1" id="KW-0560">Oxidoreductase</keyword>
<evidence type="ECO:0000256" key="2">
    <source>
        <dbReference type="ARBA" id="ARBA00023027"/>
    </source>
</evidence>
<keyword evidence="7" id="KW-1185">Reference proteome</keyword>
<dbReference type="InterPro" id="IPR008927">
    <property type="entry name" value="6-PGluconate_DH-like_C_sf"/>
</dbReference>
<dbReference type="PANTHER" id="PTHR43060">
    <property type="entry name" value="3-HYDROXYISOBUTYRATE DEHYDROGENASE-LIKE 1, MITOCHONDRIAL-RELATED"/>
    <property type="match status" value="1"/>
</dbReference>
<sequence>MNPATTSITYIGLGAMGTPMLGHLLRLGCSARVYARSESSRAAAAELGVEVCATPAEAARDADFIFTNVTSTDDVRAVLCGPDGAMHGAHPGAVCIDHSTIAAEGARDIGQTLRTAGLHFLDAPVSGGVRGARDASLSIMVGGDAETFARALPLLQALGPNVKHVGPSGSGQVAKACNQLIQVVTIEAIAEALLYAARQGVDTQAVLDAIGTGFASSRMLDLMGPKMARRDFAAGIEARLHAKDFGLIAASAQAAGLRLPALEQVQRQLEVLMQSGWGRDDTSSLLRVLEEQQGELNPPV</sequence>
<dbReference type="GO" id="GO:0050661">
    <property type="term" value="F:NADP binding"/>
    <property type="evidence" value="ECO:0007669"/>
    <property type="project" value="InterPro"/>
</dbReference>
<evidence type="ECO:0000256" key="1">
    <source>
        <dbReference type="ARBA" id="ARBA00023002"/>
    </source>
</evidence>
<evidence type="ECO:0000256" key="3">
    <source>
        <dbReference type="PIRSR" id="PIRSR000103-1"/>
    </source>
</evidence>
<gene>
    <name evidence="6" type="ORF">Ga0061069_10691</name>
</gene>
<dbReference type="GO" id="GO:0016491">
    <property type="term" value="F:oxidoreductase activity"/>
    <property type="evidence" value="ECO:0007669"/>
    <property type="project" value="UniProtKB-KW"/>
</dbReference>
<dbReference type="SUPFAM" id="SSF48179">
    <property type="entry name" value="6-phosphogluconate dehydrogenase C-terminal domain-like"/>
    <property type="match status" value="1"/>
</dbReference>
<dbReference type="PANTHER" id="PTHR43060:SF15">
    <property type="entry name" value="3-HYDROXYISOBUTYRATE DEHYDROGENASE-LIKE 1, MITOCHONDRIAL-RELATED"/>
    <property type="match status" value="1"/>
</dbReference>
<name>A0A0K6I3S8_9BURK</name>
<dbReference type="EMBL" id="CYHF01000006">
    <property type="protein sequence ID" value="CUA97790.1"/>
    <property type="molecule type" value="Genomic_DNA"/>
</dbReference>
<evidence type="ECO:0000313" key="7">
    <source>
        <dbReference type="Proteomes" id="UP000183649"/>
    </source>
</evidence>
<dbReference type="InterPro" id="IPR036291">
    <property type="entry name" value="NAD(P)-bd_dom_sf"/>
</dbReference>
<reference evidence="7" key="1">
    <citation type="submission" date="2015-08" db="EMBL/GenBank/DDBJ databases">
        <authorList>
            <person name="Varghese N."/>
        </authorList>
    </citation>
    <scope>NUCLEOTIDE SEQUENCE [LARGE SCALE GENOMIC DNA]</scope>
    <source>
        <strain evidence="7">DSM 18181</strain>
    </source>
</reference>
<evidence type="ECO:0000259" key="5">
    <source>
        <dbReference type="Pfam" id="PF14833"/>
    </source>
</evidence>
<keyword evidence="2" id="KW-0520">NAD</keyword>
<dbReference type="Pfam" id="PF03446">
    <property type="entry name" value="NAD_binding_2"/>
    <property type="match status" value="1"/>
</dbReference>
<dbReference type="STRING" id="339866.GCA_001418255_01883"/>